<reference evidence="5" key="1">
    <citation type="submission" date="2025-08" db="UniProtKB">
        <authorList>
            <consortium name="RefSeq"/>
        </authorList>
    </citation>
    <scope>IDENTIFICATION</scope>
    <source>
        <tissue evidence="5">Seedling</tissue>
    </source>
</reference>
<organism evidence="4 5">
    <name type="scientific">Ziziphus jujuba</name>
    <name type="common">Chinese jujube</name>
    <name type="synonym">Ziziphus sativa</name>
    <dbReference type="NCBI Taxonomy" id="326968"/>
    <lineage>
        <taxon>Eukaryota</taxon>
        <taxon>Viridiplantae</taxon>
        <taxon>Streptophyta</taxon>
        <taxon>Embryophyta</taxon>
        <taxon>Tracheophyta</taxon>
        <taxon>Spermatophyta</taxon>
        <taxon>Magnoliopsida</taxon>
        <taxon>eudicotyledons</taxon>
        <taxon>Gunneridae</taxon>
        <taxon>Pentapetalae</taxon>
        <taxon>rosids</taxon>
        <taxon>fabids</taxon>
        <taxon>Rosales</taxon>
        <taxon>Rhamnaceae</taxon>
        <taxon>Paliureae</taxon>
        <taxon>Ziziphus</taxon>
    </lineage>
</organism>
<protein>
    <submittedName>
        <fullName evidence="5">UDP-glycosyltransferase 91A1-like</fullName>
    </submittedName>
</protein>
<dbReference type="GeneID" id="107425135"/>
<evidence type="ECO:0000256" key="2">
    <source>
        <dbReference type="ARBA" id="ARBA00022676"/>
    </source>
</evidence>
<gene>
    <name evidence="5" type="primary">LOC107425135</name>
</gene>
<dbReference type="PANTHER" id="PTHR48045">
    <property type="entry name" value="UDP-GLYCOSYLTRANSFERASE 72B1"/>
    <property type="match status" value="1"/>
</dbReference>
<proteinExistence type="inferred from homology"/>
<dbReference type="SUPFAM" id="SSF53756">
    <property type="entry name" value="UDP-Glycosyltransferase/glycogen phosphorylase"/>
    <property type="match status" value="1"/>
</dbReference>
<comment type="similarity">
    <text evidence="1">Belongs to the UDP-glycosyltransferase family.</text>
</comment>
<accession>A0A6P4A9J6</accession>
<evidence type="ECO:0000313" key="4">
    <source>
        <dbReference type="Proteomes" id="UP001652623"/>
    </source>
</evidence>
<dbReference type="CDD" id="cd03784">
    <property type="entry name" value="GT1_Gtf-like"/>
    <property type="match status" value="1"/>
</dbReference>
<sequence>MAKEEAKLHIAMFPWLAFGHMNPFLELAKLIAQKGHRISFISTPRNIDRLPKLPPNLSFLINFVKISLPQSENLPDEAQATIDLPREKVPHLKNAHDRLQDSMAQFLQSSKPDWVVYDFSAHWLPNTARNLGIPSVFFSIFTASSLSFMCPTLTDDDRNKPEDYTVPPYWVPFPTKVAYRLFEVLKIYDNVSGDDGAISVFRSFVEVLRGCDVVAVRTCTEFEPEWLNLLQDVHRKPLFPVGVLAPKATDDEEWRSIKEWLDLQPKRSVVYIAFGTEAKLRQDELTEIAHGLELSGLPFFWVLRLHHGPLDSELQLPEGFEERSKGRGIVCTTWAPQIKILAHDSVGGFLSHSGWSSVVEALQFSIPLVFFTIANDQGLNCSLFVEKKIGYAIPRDERDGSFTRQGVADSLRLVAVEEEGKCYRDKAKEMSELFGDKVRQAKYVDKFVDHLITNRPQKKAEDYGKKVNENV</sequence>
<keyword evidence="2" id="KW-0328">Glycosyltransferase</keyword>
<evidence type="ECO:0000313" key="5">
    <source>
        <dbReference type="RefSeq" id="XP_015890556.3"/>
    </source>
</evidence>
<dbReference type="PANTHER" id="PTHR48045:SF20">
    <property type="entry name" value="UDP-RHAMNOSE:RHAMNOSYLTRANSFERASE 1"/>
    <property type="match status" value="1"/>
</dbReference>
<dbReference type="GO" id="GO:0008194">
    <property type="term" value="F:UDP-glycosyltransferase activity"/>
    <property type="evidence" value="ECO:0007669"/>
    <property type="project" value="InterPro"/>
</dbReference>
<dbReference type="InParanoid" id="A0A6P4A9J6"/>
<dbReference type="InterPro" id="IPR002213">
    <property type="entry name" value="UDP_glucos_trans"/>
</dbReference>
<evidence type="ECO:0000256" key="1">
    <source>
        <dbReference type="ARBA" id="ARBA00009995"/>
    </source>
</evidence>
<dbReference type="Proteomes" id="UP001652623">
    <property type="component" value="Chromosome 7"/>
</dbReference>
<evidence type="ECO:0000256" key="3">
    <source>
        <dbReference type="ARBA" id="ARBA00022679"/>
    </source>
</evidence>
<dbReference type="FunFam" id="3.40.50.2000:FF:000037">
    <property type="entry name" value="Glycosyltransferase"/>
    <property type="match status" value="1"/>
</dbReference>
<keyword evidence="3" id="KW-0808">Transferase</keyword>
<dbReference type="FunCoup" id="A0A6P4A9J6">
    <property type="interactions" value="10"/>
</dbReference>
<dbReference type="FunFam" id="3.40.50.2000:FF:000088">
    <property type="entry name" value="Glycosyltransferase"/>
    <property type="match status" value="1"/>
</dbReference>
<dbReference type="RefSeq" id="XP_015890556.3">
    <property type="nucleotide sequence ID" value="XM_016035070.4"/>
</dbReference>
<dbReference type="AlphaFoldDB" id="A0A6P4A9J6"/>
<dbReference type="KEGG" id="zju:107425135"/>
<dbReference type="Pfam" id="PF00201">
    <property type="entry name" value="UDPGT"/>
    <property type="match status" value="1"/>
</dbReference>
<dbReference type="Gene3D" id="3.40.50.2000">
    <property type="entry name" value="Glycogen Phosphorylase B"/>
    <property type="match status" value="2"/>
</dbReference>
<keyword evidence="4" id="KW-1185">Reference proteome</keyword>
<name>A0A6P4A9J6_ZIZJJ</name>